<accession>A0A8H4IU59</accession>
<protein>
    <recommendedName>
        <fullName evidence="4">SprT-like domain-containing protein</fullName>
    </recommendedName>
</protein>
<feature type="region of interest" description="Disordered" evidence="1">
    <location>
        <begin position="368"/>
        <end position="419"/>
    </location>
</feature>
<sequence length="419" mass="48353">MPITTNSTSIPQGDSAFEKLFRRAVEERPELRSVFELHTNAIPNLNNPIHPLFRRSNFPTASLYEYEAMELAFRLASLWLTTDFLLEWWVHAAYDFEVPHPRRANKLVLQQGMEYNATHIAIVEAALANLAEFVAFDFDIFGEFVSCARSQWNETSREPIPNAHPFFQATNKKGKRVLVKLHTDFKSHARETFLSEPLDAQLRFSFYLATVVTHETCHAFSMMKRNSTEEPLFYPDAPRTDWGHAWEMQVLGGEMNPFHPSQMAPTVTLLASDWADKKNQKRNGGLAQTVVPMNWIAKWFRRRFWIELRKGNDLRESPCCDLQVWQRADRRGYLVPNGIDLYIRRDSDATVASSASSDLEILHRRRSTKRKVEEKEDIDSEYGSAEPEEVDDACPCRKRPRADSDEEPVSPKTVKIDDS</sequence>
<proteinExistence type="predicted"/>
<reference evidence="2" key="1">
    <citation type="submission" date="2020-04" db="EMBL/GenBank/DDBJ databases">
        <title>Genome Assembly and Annotation of Botryosphaeria dothidea sdau 11-99, a Latent Pathogen of Apple Fruit Ring Rot in China.</title>
        <authorList>
            <person name="Yu C."/>
            <person name="Diao Y."/>
            <person name="Lu Q."/>
            <person name="Zhao J."/>
            <person name="Cui S."/>
            <person name="Peng C."/>
            <person name="He B."/>
            <person name="Liu H."/>
        </authorList>
    </citation>
    <scope>NUCLEOTIDE SEQUENCE [LARGE SCALE GENOMIC DNA]</scope>
    <source>
        <strain evidence="2">Sdau11-99</strain>
    </source>
</reference>
<evidence type="ECO:0008006" key="4">
    <source>
        <dbReference type="Google" id="ProtNLM"/>
    </source>
</evidence>
<evidence type="ECO:0000313" key="2">
    <source>
        <dbReference type="EMBL" id="KAF4307566.1"/>
    </source>
</evidence>
<dbReference type="EMBL" id="WWBZ02000022">
    <property type="protein sequence ID" value="KAF4307566.1"/>
    <property type="molecule type" value="Genomic_DNA"/>
</dbReference>
<dbReference type="OrthoDB" id="10254945at2759"/>
<dbReference type="Proteomes" id="UP000572817">
    <property type="component" value="Unassembled WGS sequence"/>
</dbReference>
<keyword evidence="3" id="KW-1185">Reference proteome</keyword>
<evidence type="ECO:0000313" key="3">
    <source>
        <dbReference type="Proteomes" id="UP000572817"/>
    </source>
</evidence>
<comment type="caution">
    <text evidence="2">The sequence shown here is derived from an EMBL/GenBank/DDBJ whole genome shotgun (WGS) entry which is preliminary data.</text>
</comment>
<organism evidence="2 3">
    <name type="scientific">Botryosphaeria dothidea</name>
    <dbReference type="NCBI Taxonomy" id="55169"/>
    <lineage>
        <taxon>Eukaryota</taxon>
        <taxon>Fungi</taxon>
        <taxon>Dikarya</taxon>
        <taxon>Ascomycota</taxon>
        <taxon>Pezizomycotina</taxon>
        <taxon>Dothideomycetes</taxon>
        <taxon>Dothideomycetes incertae sedis</taxon>
        <taxon>Botryosphaeriales</taxon>
        <taxon>Botryosphaeriaceae</taxon>
        <taxon>Botryosphaeria</taxon>
    </lineage>
</organism>
<feature type="compositionally biased region" description="Acidic residues" evidence="1">
    <location>
        <begin position="375"/>
        <end position="392"/>
    </location>
</feature>
<gene>
    <name evidence="2" type="ORF">GTA08_BOTSDO03485</name>
</gene>
<name>A0A8H4IU59_9PEZI</name>
<dbReference type="AlphaFoldDB" id="A0A8H4IU59"/>
<evidence type="ECO:0000256" key="1">
    <source>
        <dbReference type="SAM" id="MobiDB-lite"/>
    </source>
</evidence>